<dbReference type="InterPro" id="IPR014491">
    <property type="entry name" value="Curli_production_prot_CsgC"/>
</dbReference>
<evidence type="ECO:0000256" key="1">
    <source>
        <dbReference type="ARBA" id="ARBA00004418"/>
    </source>
</evidence>
<dbReference type="AlphaFoldDB" id="A0A097R3C0"/>
<reference evidence="7 8" key="1">
    <citation type="journal article" date="2014" name="Gut Pathog.">
        <title>Gene clusters of Hafnia alvei strain FB1 important in survival and pathogenesis: a draft genome perspective.</title>
        <authorList>
            <person name="Tan J.Y."/>
            <person name="Yin W.F."/>
            <person name="Chan K.G."/>
        </authorList>
    </citation>
    <scope>NUCLEOTIDE SEQUENCE [LARGE SCALE GENOMIC DNA]</scope>
    <source>
        <strain evidence="7 8">FB1</strain>
    </source>
</reference>
<dbReference type="NCBIfam" id="NF041112">
    <property type="entry name" value="chap_CsgH_alph"/>
    <property type="match status" value="1"/>
</dbReference>
<dbReference type="NCBIfam" id="NF007507">
    <property type="entry name" value="PRK10102.1"/>
    <property type="match status" value="1"/>
</dbReference>
<sequence>MHTLLIASLLSNQLWFDTTQDGQYYVLTPMASVTTSCLCNIDVDVIRRGIHGESTSRQKGAIQLMANQKQALGQMSFPVQQGDWLQVTIVLSDGDKMRIEKQVILPDKV</sequence>
<comment type="subcellular location">
    <subcellularLocation>
        <location evidence="1">Periplasm</location>
    </subcellularLocation>
</comment>
<dbReference type="Gene3D" id="2.60.40.2420">
    <property type="match status" value="1"/>
</dbReference>
<name>A0A097R3C0_HAFAL</name>
<dbReference type="PATRIC" id="fig|1453496.5.peg.2662"/>
<dbReference type="eggNOG" id="ENOG5032UJP">
    <property type="taxonomic scope" value="Bacteria"/>
</dbReference>
<keyword evidence="5" id="KW-0574">Periplasm</keyword>
<keyword evidence="4" id="KW-0732">Signal</keyword>
<keyword evidence="8" id="KW-1185">Reference proteome</keyword>
<dbReference type="InterPro" id="IPR047726">
    <property type="entry name" value="CsgH_dom"/>
</dbReference>
<evidence type="ECO:0000256" key="4">
    <source>
        <dbReference type="ARBA" id="ARBA00022729"/>
    </source>
</evidence>
<dbReference type="EMBL" id="CP009706">
    <property type="protein sequence ID" value="AIU73232.1"/>
    <property type="molecule type" value="Genomic_DNA"/>
</dbReference>
<accession>A0A097R3C0</accession>
<evidence type="ECO:0000256" key="3">
    <source>
        <dbReference type="ARBA" id="ARBA00017442"/>
    </source>
</evidence>
<evidence type="ECO:0000256" key="2">
    <source>
        <dbReference type="ARBA" id="ARBA00006329"/>
    </source>
</evidence>
<evidence type="ECO:0000256" key="5">
    <source>
        <dbReference type="ARBA" id="ARBA00022764"/>
    </source>
</evidence>
<gene>
    <name evidence="7" type="ORF">AT03_13070</name>
</gene>
<evidence type="ECO:0000313" key="7">
    <source>
        <dbReference type="EMBL" id="AIU73232.1"/>
    </source>
</evidence>
<evidence type="ECO:0000313" key="8">
    <source>
        <dbReference type="Proteomes" id="UP000029986"/>
    </source>
</evidence>
<comment type="similarity">
    <text evidence="2">Belongs to the CsgC/AgfC family.</text>
</comment>
<dbReference type="HOGENOM" id="CLU_152585_0_0_6"/>
<dbReference type="GO" id="GO:0042597">
    <property type="term" value="C:periplasmic space"/>
    <property type="evidence" value="ECO:0007669"/>
    <property type="project" value="UniProtKB-SubCell"/>
</dbReference>
<protein>
    <recommendedName>
        <fullName evidence="3">Curli assembly protein CsgC</fullName>
    </recommendedName>
</protein>
<organism evidence="7 8">
    <name type="scientific">Hafnia alvei FB1</name>
    <dbReference type="NCBI Taxonomy" id="1453496"/>
    <lineage>
        <taxon>Bacteria</taxon>
        <taxon>Pseudomonadati</taxon>
        <taxon>Pseudomonadota</taxon>
        <taxon>Gammaproteobacteria</taxon>
        <taxon>Enterobacterales</taxon>
        <taxon>Hafniaceae</taxon>
        <taxon>Hafnia</taxon>
    </lineage>
</organism>
<dbReference type="Pfam" id="PF10610">
    <property type="entry name" value="Tafi-CsgC"/>
    <property type="match status" value="1"/>
</dbReference>
<dbReference type="Proteomes" id="UP000029986">
    <property type="component" value="Chromosome"/>
</dbReference>
<keyword evidence="6" id="KW-0143">Chaperone</keyword>
<dbReference type="OrthoDB" id="6629380at2"/>
<dbReference type="GeneID" id="56892334"/>
<dbReference type="InterPro" id="IPR053722">
    <property type="entry name" value="Curli_assembly_CsgC/AgfC"/>
</dbReference>
<dbReference type="RefSeq" id="WP_025797228.1">
    <property type="nucleotide sequence ID" value="NZ_CP009706.1"/>
</dbReference>
<evidence type="ECO:0000256" key="6">
    <source>
        <dbReference type="ARBA" id="ARBA00023186"/>
    </source>
</evidence>
<dbReference type="KEGG" id="hav:AT03_13070"/>
<proteinExistence type="inferred from homology"/>